<dbReference type="Pfam" id="PF00175">
    <property type="entry name" value="NAD_binding_1"/>
    <property type="match status" value="1"/>
</dbReference>
<dbReference type="InterPro" id="IPR017938">
    <property type="entry name" value="Riboflavin_synthase-like_b-brl"/>
</dbReference>
<dbReference type="Gene3D" id="3.90.420.10">
    <property type="entry name" value="Oxidoreductase, molybdopterin-binding domain"/>
    <property type="match status" value="1"/>
</dbReference>
<dbReference type="SUPFAM" id="SSF81296">
    <property type="entry name" value="E set domains"/>
    <property type="match status" value="1"/>
</dbReference>
<dbReference type="Gene3D" id="2.60.40.650">
    <property type="match status" value="1"/>
</dbReference>
<dbReference type="InterPro" id="IPR000572">
    <property type="entry name" value="OxRdtase_Mopterin-bd_dom"/>
</dbReference>
<accession>A0A1X6NHP9</accession>
<comment type="function">
    <text evidence="4">Nitrate reductase is a key enzyme involved in the first step of nitrate assimilation in plants, fungi and bacteria.</text>
</comment>
<dbReference type="GO" id="GO:0043546">
    <property type="term" value="F:molybdopterin cofactor binding"/>
    <property type="evidence" value="ECO:0007669"/>
    <property type="project" value="TreeGrafter"/>
</dbReference>
<dbReference type="PANTHER" id="PTHR19372:SF7">
    <property type="entry name" value="SULFITE OXIDASE, MITOCHONDRIAL"/>
    <property type="match status" value="1"/>
</dbReference>
<dbReference type="InterPro" id="IPR039261">
    <property type="entry name" value="FNR_nucleotide-bd"/>
</dbReference>
<keyword evidence="19" id="KW-1185">Reference proteome</keyword>
<feature type="domain" description="FAD-binding FR-type" evidence="17">
    <location>
        <begin position="563"/>
        <end position="682"/>
    </location>
</feature>
<keyword evidence="10" id="KW-0285">Flavoprotein</keyword>
<evidence type="ECO:0000256" key="1">
    <source>
        <dbReference type="ARBA" id="ARBA00001924"/>
    </source>
</evidence>
<dbReference type="InterPro" id="IPR005066">
    <property type="entry name" value="MoCF_OxRdtse_dimer"/>
</dbReference>
<proteinExistence type="inferred from homology"/>
<evidence type="ECO:0000313" key="18">
    <source>
        <dbReference type="EMBL" id="OSX68145.1"/>
    </source>
</evidence>
<dbReference type="Pfam" id="PF00970">
    <property type="entry name" value="FAD_binding_6"/>
    <property type="match status" value="1"/>
</dbReference>
<dbReference type="GO" id="GO:0006790">
    <property type="term" value="P:sulfur compound metabolic process"/>
    <property type="evidence" value="ECO:0007669"/>
    <property type="project" value="TreeGrafter"/>
</dbReference>
<keyword evidence="9" id="KW-0500">Molybdenum</keyword>
<dbReference type="InterPro" id="IPR001199">
    <property type="entry name" value="Cyt_B5-like_heme/steroid-bd"/>
</dbReference>
<evidence type="ECO:0000256" key="12">
    <source>
        <dbReference type="ARBA" id="ARBA00022827"/>
    </source>
</evidence>
<gene>
    <name evidence="18" type="ORF">POSPLADRAFT_1127961</name>
</gene>
<comment type="similarity">
    <text evidence="5">Belongs to the nitrate reductase family.</text>
</comment>
<evidence type="ECO:0000256" key="3">
    <source>
        <dbReference type="ARBA" id="ARBA00001974"/>
    </source>
</evidence>
<dbReference type="InterPro" id="IPR036374">
    <property type="entry name" value="OxRdtase_Mopterin-bd_sf"/>
</dbReference>
<keyword evidence="13" id="KW-0560">Oxidoreductase</keyword>
<keyword evidence="11" id="KW-0479">Metal-binding</keyword>
<evidence type="ECO:0000256" key="8">
    <source>
        <dbReference type="ARBA" id="ARBA00015499"/>
    </source>
</evidence>
<evidence type="ECO:0000256" key="13">
    <source>
        <dbReference type="ARBA" id="ARBA00023002"/>
    </source>
</evidence>
<comment type="cofactor">
    <cofactor evidence="1">
        <name>Mo-molybdopterin</name>
        <dbReference type="ChEBI" id="CHEBI:71302"/>
    </cofactor>
</comment>
<dbReference type="PROSITE" id="PS50255">
    <property type="entry name" value="CYTOCHROME_B5_2"/>
    <property type="match status" value="1"/>
</dbReference>
<dbReference type="PROSITE" id="PS51384">
    <property type="entry name" value="FAD_FR"/>
    <property type="match status" value="1"/>
</dbReference>
<dbReference type="SUPFAM" id="SSF55856">
    <property type="entry name" value="Cytochrome b5-like heme/steroid binding domain"/>
    <property type="match status" value="1"/>
</dbReference>
<dbReference type="STRING" id="670580.A0A1X6NHP9"/>
<dbReference type="Pfam" id="PF00173">
    <property type="entry name" value="Cyt-b5"/>
    <property type="match status" value="1"/>
</dbReference>
<keyword evidence="14" id="KW-0534">Nitrate assimilation</keyword>
<feature type="non-terminal residue" evidence="18">
    <location>
        <position position="1"/>
    </location>
</feature>
<dbReference type="SMART" id="SM01117">
    <property type="entry name" value="Cyt-b5"/>
    <property type="match status" value="1"/>
</dbReference>
<dbReference type="GO" id="GO:0008482">
    <property type="term" value="F:sulfite oxidase activity"/>
    <property type="evidence" value="ECO:0007669"/>
    <property type="project" value="TreeGrafter"/>
</dbReference>
<evidence type="ECO:0000256" key="11">
    <source>
        <dbReference type="ARBA" id="ARBA00022723"/>
    </source>
</evidence>
<comment type="cofactor">
    <cofactor evidence="3">
        <name>FAD</name>
        <dbReference type="ChEBI" id="CHEBI:57692"/>
    </cofactor>
</comment>
<comment type="catalytic activity">
    <reaction evidence="15">
        <text>nitrite + NADP(+) + H2O = nitrate + NADPH + H(+)</text>
        <dbReference type="Rhea" id="RHEA:19061"/>
        <dbReference type="ChEBI" id="CHEBI:15377"/>
        <dbReference type="ChEBI" id="CHEBI:15378"/>
        <dbReference type="ChEBI" id="CHEBI:16301"/>
        <dbReference type="ChEBI" id="CHEBI:17632"/>
        <dbReference type="ChEBI" id="CHEBI:57783"/>
        <dbReference type="ChEBI" id="CHEBI:58349"/>
        <dbReference type="EC" id="1.7.1.3"/>
    </reaction>
</comment>
<evidence type="ECO:0000313" key="19">
    <source>
        <dbReference type="Proteomes" id="UP000194127"/>
    </source>
</evidence>
<comment type="subunit">
    <text evidence="6">Homodimer.</text>
</comment>
<dbReference type="Gene3D" id="3.10.120.10">
    <property type="entry name" value="Cytochrome b5-like heme/steroid binding domain"/>
    <property type="match status" value="1"/>
</dbReference>
<dbReference type="GeneID" id="36328635"/>
<dbReference type="InterPro" id="IPR001433">
    <property type="entry name" value="OxRdtase_FAD/NAD-bd"/>
</dbReference>
<dbReference type="PRINTS" id="PR00407">
    <property type="entry name" value="EUMOPTERIN"/>
</dbReference>
<evidence type="ECO:0000256" key="5">
    <source>
        <dbReference type="ARBA" id="ARBA00006253"/>
    </source>
</evidence>
<feature type="domain" description="Cytochrome b5 heme-binding" evidence="16">
    <location>
        <begin position="452"/>
        <end position="530"/>
    </location>
</feature>
<evidence type="ECO:0000256" key="10">
    <source>
        <dbReference type="ARBA" id="ARBA00022630"/>
    </source>
</evidence>
<dbReference type="Gene3D" id="2.40.30.10">
    <property type="entry name" value="Translation factors"/>
    <property type="match status" value="1"/>
</dbReference>
<dbReference type="GO" id="GO:0050464">
    <property type="term" value="F:nitrate reductase (NADPH) activity"/>
    <property type="evidence" value="ECO:0007669"/>
    <property type="project" value="UniProtKB-EC"/>
</dbReference>
<dbReference type="Gene3D" id="3.40.50.80">
    <property type="entry name" value="Nucleotide-binding domain of ferredoxin-NADP reductase (FNR) module"/>
    <property type="match status" value="1"/>
</dbReference>
<dbReference type="GO" id="GO:0042128">
    <property type="term" value="P:nitrate assimilation"/>
    <property type="evidence" value="ECO:0007669"/>
    <property type="project" value="UniProtKB-KW"/>
</dbReference>
<dbReference type="GO" id="GO:0020037">
    <property type="term" value="F:heme binding"/>
    <property type="evidence" value="ECO:0007669"/>
    <property type="project" value="TreeGrafter"/>
</dbReference>
<keyword evidence="12" id="KW-0274">FAD</keyword>
<dbReference type="OrthoDB" id="432685at2759"/>
<organism evidence="18 19">
    <name type="scientific">Postia placenta MAD-698-R-SB12</name>
    <dbReference type="NCBI Taxonomy" id="670580"/>
    <lineage>
        <taxon>Eukaryota</taxon>
        <taxon>Fungi</taxon>
        <taxon>Dikarya</taxon>
        <taxon>Basidiomycota</taxon>
        <taxon>Agaricomycotina</taxon>
        <taxon>Agaricomycetes</taxon>
        <taxon>Polyporales</taxon>
        <taxon>Adustoporiaceae</taxon>
        <taxon>Rhodonia</taxon>
    </lineage>
</organism>
<name>A0A1X6NHP9_9APHY</name>
<dbReference type="RefSeq" id="XP_024344939.1">
    <property type="nucleotide sequence ID" value="XM_024483686.1"/>
</dbReference>
<comment type="cofactor">
    <cofactor evidence="2">
        <name>heme</name>
        <dbReference type="ChEBI" id="CHEBI:30413"/>
    </cofactor>
</comment>
<dbReference type="Proteomes" id="UP000194127">
    <property type="component" value="Unassembled WGS sequence"/>
</dbReference>
<evidence type="ECO:0000256" key="15">
    <source>
        <dbReference type="ARBA" id="ARBA00049155"/>
    </source>
</evidence>
<dbReference type="InterPro" id="IPR017927">
    <property type="entry name" value="FAD-bd_FR_type"/>
</dbReference>
<dbReference type="EC" id="1.7.1.3" evidence="7"/>
<dbReference type="InterPro" id="IPR014756">
    <property type="entry name" value="Ig_E-set"/>
</dbReference>
<dbReference type="SUPFAM" id="SSF52343">
    <property type="entry name" value="Ferredoxin reductase-like, C-terminal NADP-linked domain"/>
    <property type="match status" value="1"/>
</dbReference>
<evidence type="ECO:0000256" key="2">
    <source>
        <dbReference type="ARBA" id="ARBA00001971"/>
    </source>
</evidence>
<evidence type="ECO:0000256" key="6">
    <source>
        <dbReference type="ARBA" id="ARBA00011738"/>
    </source>
</evidence>
<reference evidence="18 19" key="1">
    <citation type="submission" date="2017-04" db="EMBL/GenBank/DDBJ databases">
        <title>Genome Sequence of the Model Brown-Rot Fungus Postia placenta SB12.</title>
        <authorList>
            <consortium name="DOE Joint Genome Institute"/>
            <person name="Gaskell J."/>
            <person name="Kersten P."/>
            <person name="Larrondo L.F."/>
            <person name="Canessa P."/>
            <person name="Martinez D."/>
            <person name="Hibbett D."/>
            <person name="Schmoll M."/>
            <person name="Kubicek C.P."/>
            <person name="Martinez A.T."/>
            <person name="Yadav J."/>
            <person name="Master E."/>
            <person name="Magnuson J.K."/>
            <person name="James T."/>
            <person name="Yaver D."/>
            <person name="Berka R."/>
            <person name="Labutti K."/>
            <person name="Lipzen A."/>
            <person name="Aerts A."/>
            <person name="Barry K."/>
            <person name="Henrissat B."/>
            <person name="Blanchette R."/>
            <person name="Grigoriev I."/>
            <person name="Cullen D."/>
        </authorList>
    </citation>
    <scope>NUCLEOTIDE SEQUENCE [LARGE SCALE GENOMIC DNA]</scope>
    <source>
        <strain evidence="18 19">MAD-698-R-SB12</strain>
    </source>
</reference>
<dbReference type="InterPro" id="IPR008335">
    <property type="entry name" value="Mopterin_OxRdtase_euk"/>
</dbReference>
<dbReference type="CDD" id="cd06183">
    <property type="entry name" value="cyt_b5_reduct_like"/>
    <property type="match status" value="1"/>
</dbReference>
<evidence type="ECO:0000259" key="16">
    <source>
        <dbReference type="PROSITE" id="PS50255"/>
    </source>
</evidence>
<dbReference type="Pfam" id="PF00174">
    <property type="entry name" value="Oxidored_molyb"/>
    <property type="match status" value="1"/>
</dbReference>
<evidence type="ECO:0000256" key="9">
    <source>
        <dbReference type="ARBA" id="ARBA00022505"/>
    </source>
</evidence>
<dbReference type="Pfam" id="PF03404">
    <property type="entry name" value="Mo-co_dimer"/>
    <property type="match status" value="1"/>
</dbReference>
<dbReference type="GO" id="GO:0030151">
    <property type="term" value="F:molybdenum ion binding"/>
    <property type="evidence" value="ECO:0007669"/>
    <property type="project" value="InterPro"/>
</dbReference>
<dbReference type="SUPFAM" id="SSF63380">
    <property type="entry name" value="Riboflavin synthase domain-like"/>
    <property type="match status" value="1"/>
</dbReference>
<sequence length="828" mass="93118">TPDSWIPRSQQLLRLTGRHPLNAEPSLTALFDAGMITPTKLHYVRSHGPVPALDWDSHKLSEGDRDNVHFGVADDGEPTATRLWTMDEIAEGPFPLCELPVTIACDGNRRKEVNMVKRSAGYNWSAAGVSTCVWRGIFIRDLLLATGLRTGPEHEEWFLNLEGADQCSEGTYATSIPLAHAMDPANDVLLVFGQNDRVLHPDHGYPLRIVIPGFVGGRQVKWLKNIWISKEANSSHYHIWDNKVVPSVIDSKEHPLADAFFHSEDNACYEQILQSVICKPAHDERLPLPTEKGGLDQLYKVEGYAYDGSGTKVHRVELSLDEGTTWKYCSRRFMDRPTRHGTKHWAWVFWSCEVRISDLANAKEILVRAFDTKKNTQPEHEFNIHQHLWRLVKPMISSNSWYRVRPSLVIDPETKQPVIHFRHPVAPGQEEGGWMKPNIEDVMADQSGGSSGKTFSIEEVEKHNKRDDAWLILDGKVYDVTSVLDWHPGGANAIIGYVGKATVDATNQYKGIHDGYANSKRDECLIGELTKEAMKVIEKDAERAAKLLAEMKEKRKDFALQPDVFVAAKLLKREEKTSDTRLYTFELPKRKDGSHGRMGLPVGKHVQIAIHFADQAVMRSYTPVSPVLPHEEDGTFQLLVKTYLPSDGGPFPPGGTASNYLDLMQEGEEIDILGPNGEIEYKGNGEFEIEGKTYHFTKVSLVTGGSGLTPHWQVIHAILSNKNDKTKIALVDSNKTFDDILMREQLQEYADKEQERFKLWHCLSKPPKDREWKVVVCSICVIVREEHLYPAGDDTVALVCGPPSLIEKAAVPGLKELGFVEGKNLFGW</sequence>
<dbReference type="SUPFAM" id="SSF56524">
    <property type="entry name" value="Oxidoreductase molybdopterin-binding domain"/>
    <property type="match status" value="1"/>
</dbReference>
<dbReference type="AlphaFoldDB" id="A0A1X6NHP9"/>
<dbReference type="InterPro" id="IPR036400">
    <property type="entry name" value="Cyt_B5-like_heme/steroid_sf"/>
</dbReference>
<evidence type="ECO:0000259" key="17">
    <source>
        <dbReference type="PROSITE" id="PS51384"/>
    </source>
</evidence>
<dbReference type="PRINTS" id="PR00406">
    <property type="entry name" value="CYTB5RDTASE"/>
</dbReference>
<dbReference type="InterPro" id="IPR008333">
    <property type="entry name" value="Cbr1-like_FAD-bd_dom"/>
</dbReference>
<evidence type="ECO:0000256" key="4">
    <source>
        <dbReference type="ARBA" id="ARBA00003838"/>
    </source>
</evidence>
<protein>
    <recommendedName>
        <fullName evidence="8">Nitrate reductase [NADPH]</fullName>
        <ecNumber evidence="7">1.7.1.3</ecNumber>
    </recommendedName>
</protein>
<evidence type="ECO:0000256" key="7">
    <source>
        <dbReference type="ARBA" id="ARBA00012673"/>
    </source>
</evidence>
<dbReference type="EMBL" id="KZ110591">
    <property type="protein sequence ID" value="OSX68145.1"/>
    <property type="molecule type" value="Genomic_DNA"/>
</dbReference>
<dbReference type="PANTHER" id="PTHR19372">
    <property type="entry name" value="SULFITE REDUCTASE"/>
    <property type="match status" value="1"/>
</dbReference>
<evidence type="ECO:0000256" key="14">
    <source>
        <dbReference type="ARBA" id="ARBA00023063"/>
    </source>
</evidence>